<feature type="transmembrane region" description="Helical" evidence="12">
    <location>
        <begin position="355"/>
        <end position="376"/>
    </location>
</feature>
<evidence type="ECO:0000313" key="15">
    <source>
        <dbReference type="Proteomes" id="UP000306229"/>
    </source>
</evidence>
<dbReference type="GO" id="GO:0015385">
    <property type="term" value="F:sodium:proton antiporter activity"/>
    <property type="evidence" value="ECO:0007669"/>
    <property type="project" value="InterPro"/>
</dbReference>
<evidence type="ECO:0000256" key="4">
    <source>
        <dbReference type="ARBA" id="ARBA00022449"/>
    </source>
</evidence>
<keyword evidence="7 12" id="KW-1133">Transmembrane helix</keyword>
<sequence>MDYFSIATILIVLSAFFGYLNIKFIKLPDAIGLMLITILFTLAILGLSLFDDTLLLKEKEFISQINFETVLLDIMLSFLLFAGALHTNFQQLKVQRKPILIFATLGTFISTFLTGIIVYYLLKVLSFNVDFIYCLLFGSLISPTDPIAVLGIMKKVGAPKQLETKIVGESLFNDGVGVVIFLTIYQIAKGGQDISIINVSKLFLVEVGGGIGLGLAIGWLTYRLLKSIDDYAIEVILTLAAVMGGTLIAQHFHLSAPLAMVTAGLLVGNDTIRQSSMSELTEQYVDKFWELIDILLNTILFVMIGMEMLVLTFKVEYVLAGFLTIPILLLARYISLLLPIKIYAKKLNFVRKTNLIMTWGGLRGGISIALALSLTQAMERDLFLVITYVIVVFSIIVQGLTVGPLIKKITDKDEI</sequence>
<feature type="transmembrane region" description="Helical" evidence="12">
    <location>
        <begin position="382"/>
        <end position="406"/>
    </location>
</feature>
<proteinExistence type="inferred from homology"/>
<dbReference type="Gene3D" id="1.20.1530.20">
    <property type="match status" value="1"/>
</dbReference>
<evidence type="ECO:0000256" key="11">
    <source>
        <dbReference type="ARBA" id="ARBA00023201"/>
    </source>
</evidence>
<dbReference type="InterPro" id="IPR018422">
    <property type="entry name" value="Cation/H_exchanger_CPA1"/>
</dbReference>
<name>A0A5B7TL41_9FLAO</name>
<keyword evidence="6 12" id="KW-0812">Transmembrane</keyword>
<dbReference type="InterPro" id="IPR006153">
    <property type="entry name" value="Cation/H_exchanger_TM"/>
</dbReference>
<evidence type="ECO:0000256" key="1">
    <source>
        <dbReference type="ARBA" id="ARBA00004651"/>
    </source>
</evidence>
<reference evidence="14 15" key="1">
    <citation type="submission" date="2019-05" db="EMBL/GenBank/DDBJ databases">
        <title>Algicella ahnfeltiae gen. nov., sp. nov., a novel marine bacterium of the family Flavobacteriaceae isolated from a red alga.</title>
        <authorList>
            <person name="Nedashkovskaya O.I."/>
            <person name="Kukhlevskiy A.D."/>
            <person name="Kim S.-G."/>
            <person name="Zhukova N.V."/>
            <person name="Mikhailov V.V."/>
        </authorList>
    </citation>
    <scope>NUCLEOTIDE SEQUENCE [LARGE SCALE GENOMIC DNA]</scope>
    <source>
        <strain evidence="14 15">10Alg115</strain>
    </source>
</reference>
<comment type="similarity">
    <text evidence="2">Belongs to the monovalent cation:proton antiporter 1 (CPA1) transporter (TC 2.A.36) family.</text>
</comment>
<protein>
    <submittedName>
        <fullName evidence="14">Sodium:proton antiporter</fullName>
    </submittedName>
</protein>
<dbReference type="GO" id="GO:0015386">
    <property type="term" value="F:potassium:proton antiporter activity"/>
    <property type="evidence" value="ECO:0007669"/>
    <property type="project" value="TreeGrafter"/>
</dbReference>
<evidence type="ECO:0000256" key="9">
    <source>
        <dbReference type="ARBA" id="ARBA00023065"/>
    </source>
</evidence>
<feature type="transmembrane region" description="Helical" evidence="12">
    <location>
        <begin position="292"/>
        <end position="311"/>
    </location>
</feature>
<dbReference type="GO" id="GO:0098719">
    <property type="term" value="P:sodium ion import across plasma membrane"/>
    <property type="evidence" value="ECO:0007669"/>
    <property type="project" value="TreeGrafter"/>
</dbReference>
<feature type="domain" description="Cation/H+ exchanger transmembrane" evidence="13">
    <location>
        <begin position="12"/>
        <end position="408"/>
    </location>
</feature>
<feature type="transmembrane region" description="Helical" evidence="12">
    <location>
        <begin position="317"/>
        <end position="334"/>
    </location>
</feature>
<dbReference type="InterPro" id="IPR038770">
    <property type="entry name" value="Na+/solute_symporter_sf"/>
</dbReference>
<evidence type="ECO:0000256" key="12">
    <source>
        <dbReference type="SAM" id="Phobius"/>
    </source>
</evidence>
<dbReference type="GO" id="GO:0051453">
    <property type="term" value="P:regulation of intracellular pH"/>
    <property type="evidence" value="ECO:0007669"/>
    <property type="project" value="TreeGrafter"/>
</dbReference>
<feature type="transmembrane region" description="Helical" evidence="12">
    <location>
        <begin position="194"/>
        <end position="219"/>
    </location>
</feature>
<dbReference type="Pfam" id="PF00999">
    <property type="entry name" value="Na_H_Exchanger"/>
    <property type="match status" value="1"/>
</dbReference>
<keyword evidence="11" id="KW-0739">Sodium transport</keyword>
<dbReference type="PANTHER" id="PTHR10110:SF195">
    <property type="entry name" value="NA(+)_H(+) ANTIPORTER NHAS2"/>
    <property type="match status" value="1"/>
</dbReference>
<keyword evidence="3" id="KW-0813">Transport</keyword>
<feature type="transmembrane region" description="Helical" evidence="12">
    <location>
        <begin position="128"/>
        <end position="150"/>
    </location>
</feature>
<keyword evidence="4" id="KW-0050">Antiport</keyword>
<evidence type="ECO:0000256" key="6">
    <source>
        <dbReference type="ARBA" id="ARBA00022692"/>
    </source>
</evidence>
<evidence type="ECO:0000259" key="13">
    <source>
        <dbReference type="Pfam" id="PF00999"/>
    </source>
</evidence>
<dbReference type="EMBL" id="CP040749">
    <property type="protein sequence ID" value="QCX36975.1"/>
    <property type="molecule type" value="Genomic_DNA"/>
</dbReference>
<evidence type="ECO:0000256" key="2">
    <source>
        <dbReference type="ARBA" id="ARBA00007367"/>
    </source>
</evidence>
<feature type="transmembrane region" description="Helical" evidence="12">
    <location>
        <begin position="70"/>
        <end position="87"/>
    </location>
</feature>
<gene>
    <name evidence="14" type="ORF">FF125_00450</name>
</gene>
<feature type="transmembrane region" description="Helical" evidence="12">
    <location>
        <begin position="171"/>
        <end position="188"/>
    </location>
</feature>
<feature type="transmembrane region" description="Helical" evidence="12">
    <location>
        <begin position="99"/>
        <end position="122"/>
    </location>
</feature>
<feature type="transmembrane region" description="Helical" evidence="12">
    <location>
        <begin position="231"/>
        <end position="248"/>
    </location>
</feature>
<dbReference type="KEGG" id="fbe:FF125_00450"/>
<evidence type="ECO:0000256" key="10">
    <source>
        <dbReference type="ARBA" id="ARBA00023136"/>
    </source>
</evidence>
<dbReference type="Proteomes" id="UP000306229">
    <property type="component" value="Chromosome"/>
</dbReference>
<comment type="subcellular location">
    <subcellularLocation>
        <location evidence="1">Cell membrane</location>
        <topology evidence="1">Multi-pass membrane protein</topology>
    </subcellularLocation>
</comment>
<feature type="transmembrane region" description="Helical" evidence="12">
    <location>
        <begin position="6"/>
        <end position="24"/>
    </location>
</feature>
<keyword evidence="15" id="KW-1185">Reference proteome</keyword>
<evidence type="ECO:0000313" key="14">
    <source>
        <dbReference type="EMBL" id="QCX36975.1"/>
    </source>
</evidence>
<evidence type="ECO:0000256" key="5">
    <source>
        <dbReference type="ARBA" id="ARBA00022475"/>
    </source>
</evidence>
<evidence type="ECO:0000256" key="3">
    <source>
        <dbReference type="ARBA" id="ARBA00022448"/>
    </source>
</evidence>
<dbReference type="PANTHER" id="PTHR10110">
    <property type="entry name" value="SODIUM/HYDROGEN EXCHANGER"/>
    <property type="match status" value="1"/>
</dbReference>
<feature type="transmembrane region" description="Helical" evidence="12">
    <location>
        <begin position="31"/>
        <end position="50"/>
    </location>
</feature>
<evidence type="ECO:0000256" key="8">
    <source>
        <dbReference type="ARBA" id="ARBA00023053"/>
    </source>
</evidence>
<accession>A0A5B7TL41</accession>
<keyword evidence="5" id="KW-1003">Cell membrane</keyword>
<keyword evidence="9" id="KW-0406">Ion transport</keyword>
<evidence type="ECO:0000256" key="7">
    <source>
        <dbReference type="ARBA" id="ARBA00022989"/>
    </source>
</evidence>
<keyword evidence="10 12" id="KW-0472">Membrane</keyword>
<organism evidence="14 15">
    <name type="scientific">Aureibaculum algae</name>
    <dbReference type="NCBI Taxonomy" id="2584122"/>
    <lineage>
        <taxon>Bacteria</taxon>
        <taxon>Pseudomonadati</taxon>
        <taxon>Bacteroidota</taxon>
        <taxon>Flavobacteriia</taxon>
        <taxon>Flavobacteriales</taxon>
        <taxon>Flavobacteriaceae</taxon>
        <taxon>Aureibaculum</taxon>
    </lineage>
</organism>
<dbReference type="RefSeq" id="WP_138947936.1">
    <property type="nucleotide sequence ID" value="NZ_CP040749.1"/>
</dbReference>
<dbReference type="OrthoDB" id="9774146at2"/>
<dbReference type="AlphaFoldDB" id="A0A5B7TL41"/>
<keyword evidence="8" id="KW-0915">Sodium</keyword>
<dbReference type="GO" id="GO:0005886">
    <property type="term" value="C:plasma membrane"/>
    <property type="evidence" value="ECO:0007669"/>
    <property type="project" value="UniProtKB-SubCell"/>
</dbReference>